<dbReference type="GO" id="GO:0071555">
    <property type="term" value="P:cell wall organization"/>
    <property type="evidence" value="ECO:0007669"/>
    <property type="project" value="UniProtKB-KW"/>
</dbReference>
<evidence type="ECO:0000256" key="6">
    <source>
        <dbReference type="ARBA" id="ARBA00022984"/>
    </source>
</evidence>
<protein>
    <recommendedName>
        <fullName evidence="9">peptidoglycan glycosyltransferase</fullName>
        <ecNumber evidence="9">2.4.99.28</ecNumber>
    </recommendedName>
</protein>
<evidence type="ECO:0000256" key="9">
    <source>
        <dbReference type="ARBA" id="ARBA00044770"/>
    </source>
</evidence>
<dbReference type="SUPFAM" id="SSF56601">
    <property type="entry name" value="beta-lactamase/transpeptidase-like"/>
    <property type="match status" value="1"/>
</dbReference>
<dbReference type="GO" id="GO:0030288">
    <property type="term" value="C:outer membrane-bounded periplasmic space"/>
    <property type="evidence" value="ECO:0007669"/>
    <property type="project" value="TreeGrafter"/>
</dbReference>
<keyword evidence="3" id="KW-0328">Glycosyltransferase</keyword>
<evidence type="ECO:0000256" key="8">
    <source>
        <dbReference type="ARBA" id="ARBA00023316"/>
    </source>
</evidence>
<dbReference type="Gene3D" id="3.40.710.10">
    <property type="entry name" value="DD-peptidase/beta-lactamase superfamily"/>
    <property type="match status" value="2"/>
</dbReference>
<evidence type="ECO:0000256" key="5">
    <source>
        <dbReference type="ARBA" id="ARBA00022960"/>
    </source>
</evidence>
<dbReference type="PANTHER" id="PTHR32282">
    <property type="entry name" value="BINDING PROTEIN TRANSPEPTIDASE, PUTATIVE-RELATED"/>
    <property type="match status" value="1"/>
</dbReference>
<evidence type="ECO:0000256" key="7">
    <source>
        <dbReference type="ARBA" id="ARBA00023136"/>
    </source>
</evidence>
<dbReference type="InterPro" id="IPR012338">
    <property type="entry name" value="Beta-lactam/transpept-like"/>
</dbReference>
<evidence type="ECO:0000256" key="10">
    <source>
        <dbReference type="ARBA" id="ARBA00049902"/>
    </source>
</evidence>
<accession>A0A644XYR7</accession>
<evidence type="ECO:0000256" key="3">
    <source>
        <dbReference type="ARBA" id="ARBA00022676"/>
    </source>
</evidence>
<dbReference type="GO" id="GO:0009252">
    <property type="term" value="P:peptidoglycan biosynthetic process"/>
    <property type="evidence" value="ECO:0007669"/>
    <property type="project" value="UniProtKB-KW"/>
</dbReference>
<organism evidence="12">
    <name type="scientific">bioreactor metagenome</name>
    <dbReference type="NCBI Taxonomy" id="1076179"/>
    <lineage>
        <taxon>unclassified sequences</taxon>
        <taxon>metagenomes</taxon>
        <taxon>ecological metagenomes</taxon>
    </lineage>
</organism>
<comment type="caution">
    <text evidence="12">The sequence shown here is derived from an EMBL/GenBank/DDBJ whole genome shotgun (WGS) entry which is preliminary data.</text>
</comment>
<dbReference type="EC" id="2.4.99.28" evidence="9"/>
<dbReference type="PANTHER" id="PTHR32282:SF11">
    <property type="entry name" value="PENICILLIN-BINDING PROTEIN 1B"/>
    <property type="match status" value="1"/>
</dbReference>
<dbReference type="GO" id="GO:0008658">
    <property type="term" value="F:penicillin binding"/>
    <property type="evidence" value="ECO:0007669"/>
    <property type="project" value="InterPro"/>
</dbReference>
<dbReference type="AlphaFoldDB" id="A0A644XYR7"/>
<proteinExistence type="predicted"/>
<keyword evidence="4" id="KW-0808">Transferase</keyword>
<comment type="subcellular location">
    <subcellularLocation>
        <location evidence="1">Membrane</location>
    </subcellularLocation>
</comment>
<keyword evidence="5" id="KW-0133">Cell shape</keyword>
<sequence length="543" mass="61632">MSQMAKYGYISYEQLDSLKDLPLSTGKFKLQDHKSGMATYFREYLRKIMNETEPKRDDYPNDEEYQIAKNQWDNNALYGWCNKNTKPDGTKYNLYTDGLKIYTTIDSRMQVYAEDAVTEHLSKTLQPQFNNEVKHARFAPFTSLYKQEDVDKLLEMSKRRSDRYIQMKNDGASQAEIDKAFNEKVPMRMFSWQGEFDTVMTPMDSIRYYKWFLHAGFMAVEPQTGYVKAYVGGINYKYFKFDHVCLSRRQVGSTFKPFVYSVAMADGQFSPCTKIPMIQVTIDLGNGKTWSPKNSGKIKEGEMVTLRYALAGSINWASAYLIKRSSPEAVIRLARKMGVTSPIPAVYAICLGVAELSVYEMVGAQTTYANKGIYTEPIFVTRIEDKDGNILSNFVARKQEAMSEETAYLMIELMKGVVDGGTSGRIRSVYNIKYPIAGKTGTTDDNSDGWFMGITPELVAGCWVGAEDMQCHFINTSLGQGANMALPIWALFMQKVYADKTINLSTKDFEKPSKPLSVEIDCGKYSKEHPEENIVKQGGNPFE</sequence>
<dbReference type="EMBL" id="VSSQ01003585">
    <property type="protein sequence ID" value="MPM21412.1"/>
    <property type="molecule type" value="Genomic_DNA"/>
</dbReference>
<dbReference type="GO" id="GO:0016020">
    <property type="term" value="C:membrane"/>
    <property type="evidence" value="ECO:0007669"/>
    <property type="project" value="UniProtKB-SubCell"/>
</dbReference>
<evidence type="ECO:0000256" key="4">
    <source>
        <dbReference type="ARBA" id="ARBA00022679"/>
    </source>
</evidence>
<evidence type="ECO:0000256" key="1">
    <source>
        <dbReference type="ARBA" id="ARBA00004370"/>
    </source>
</evidence>
<keyword evidence="7" id="KW-0472">Membrane</keyword>
<evidence type="ECO:0000259" key="11">
    <source>
        <dbReference type="Pfam" id="PF00905"/>
    </source>
</evidence>
<evidence type="ECO:0000313" key="12">
    <source>
        <dbReference type="EMBL" id="MPM21412.1"/>
    </source>
</evidence>
<reference evidence="12" key="1">
    <citation type="submission" date="2019-08" db="EMBL/GenBank/DDBJ databases">
        <authorList>
            <person name="Kucharzyk K."/>
            <person name="Murdoch R.W."/>
            <person name="Higgins S."/>
            <person name="Loffler F."/>
        </authorList>
    </citation>
    <scope>NUCLEOTIDE SEQUENCE</scope>
</reference>
<dbReference type="Pfam" id="PF00905">
    <property type="entry name" value="Transpeptidase"/>
    <property type="match status" value="1"/>
</dbReference>
<evidence type="ECO:0000256" key="2">
    <source>
        <dbReference type="ARBA" id="ARBA00022475"/>
    </source>
</evidence>
<keyword evidence="6" id="KW-0573">Peptidoglycan synthesis</keyword>
<gene>
    <name evidence="12" type="ORF">SDC9_67856</name>
</gene>
<keyword evidence="8" id="KW-0961">Cell wall biogenesis/degradation</keyword>
<name>A0A644XYR7_9ZZZZ</name>
<keyword evidence="2" id="KW-1003">Cell membrane</keyword>
<dbReference type="InterPro" id="IPR001460">
    <property type="entry name" value="PCN-bd_Tpept"/>
</dbReference>
<dbReference type="GO" id="GO:0008955">
    <property type="term" value="F:peptidoglycan glycosyltransferase activity"/>
    <property type="evidence" value="ECO:0007669"/>
    <property type="project" value="UniProtKB-EC"/>
</dbReference>
<dbReference type="InterPro" id="IPR050396">
    <property type="entry name" value="Glycosyltr_51/Transpeptidase"/>
</dbReference>
<comment type="catalytic activity">
    <reaction evidence="10">
        <text>[GlcNAc-(1-&gt;4)-Mur2Ac(oyl-L-Ala-gamma-D-Glu-L-Lys-D-Ala-D-Ala)](n)-di-trans,octa-cis-undecaprenyl diphosphate + beta-D-GlcNAc-(1-&gt;4)-Mur2Ac(oyl-L-Ala-gamma-D-Glu-L-Lys-D-Ala-D-Ala)-di-trans,octa-cis-undecaprenyl diphosphate = [GlcNAc-(1-&gt;4)-Mur2Ac(oyl-L-Ala-gamma-D-Glu-L-Lys-D-Ala-D-Ala)](n+1)-di-trans,octa-cis-undecaprenyl diphosphate + di-trans,octa-cis-undecaprenyl diphosphate + H(+)</text>
        <dbReference type="Rhea" id="RHEA:23708"/>
        <dbReference type="Rhea" id="RHEA-COMP:9602"/>
        <dbReference type="Rhea" id="RHEA-COMP:9603"/>
        <dbReference type="ChEBI" id="CHEBI:15378"/>
        <dbReference type="ChEBI" id="CHEBI:58405"/>
        <dbReference type="ChEBI" id="CHEBI:60033"/>
        <dbReference type="ChEBI" id="CHEBI:78435"/>
        <dbReference type="EC" id="2.4.99.28"/>
    </reaction>
</comment>
<dbReference type="GO" id="GO:0008360">
    <property type="term" value="P:regulation of cell shape"/>
    <property type="evidence" value="ECO:0007669"/>
    <property type="project" value="UniProtKB-KW"/>
</dbReference>
<feature type="domain" description="Penicillin-binding protein transpeptidase" evidence="11">
    <location>
        <begin position="216"/>
        <end position="456"/>
    </location>
</feature>